<dbReference type="InterPro" id="IPR007648">
    <property type="entry name" value="ATPase_inhibitor_mt"/>
</dbReference>
<comment type="caution">
    <text evidence="6">The sequence shown here is derived from an EMBL/GenBank/DDBJ whole genome shotgun (WGS) entry which is preliminary data.</text>
</comment>
<dbReference type="Gene3D" id="1.20.5.500">
    <property type="entry name" value="Single helix bin"/>
    <property type="match status" value="1"/>
</dbReference>
<feature type="coiled-coil region" evidence="5">
    <location>
        <begin position="56"/>
        <end position="83"/>
    </location>
</feature>
<reference evidence="6" key="2">
    <citation type="submission" date="2021-10" db="EMBL/GenBank/DDBJ databases">
        <title>Phylogenomics reveals ancestral predisposition of the termite-cultivated fungus Termitomyces towards a domesticated lifestyle.</title>
        <authorList>
            <person name="Auxier B."/>
            <person name="Grum-Grzhimaylo A."/>
            <person name="Cardenas M.E."/>
            <person name="Lodge J.D."/>
            <person name="Laessoe T."/>
            <person name="Pedersen O."/>
            <person name="Smith M.E."/>
            <person name="Kuyper T.W."/>
            <person name="Franco-Molano E.A."/>
            <person name="Baroni T.J."/>
            <person name="Aanen D.K."/>
        </authorList>
    </citation>
    <scope>NUCLEOTIDE SEQUENCE</scope>
    <source>
        <strain evidence="6">D49</strain>
    </source>
</reference>
<gene>
    <name evidence="6" type="ORF">H0H81_008295</name>
</gene>
<evidence type="ECO:0000256" key="5">
    <source>
        <dbReference type="SAM" id="Coils"/>
    </source>
</evidence>
<dbReference type="EMBL" id="JABCKI010000229">
    <property type="protein sequence ID" value="KAG5651533.1"/>
    <property type="molecule type" value="Genomic_DNA"/>
</dbReference>
<evidence type="ECO:0000256" key="2">
    <source>
        <dbReference type="ARBA" id="ARBA00010901"/>
    </source>
</evidence>
<dbReference type="GO" id="GO:0042030">
    <property type="term" value="F:ATPase inhibitor activity"/>
    <property type="evidence" value="ECO:0007669"/>
    <property type="project" value="InterPro"/>
</dbReference>
<dbReference type="Proteomes" id="UP000717328">
    <property type="component" value="Unassembled WGS sequence"/>
</dbReference>
<comment type="subcellular location">
    <subcellularLocation>
        <location evidence="1">Mitochondrion</location>
    </subcellularLocation>
</comment>
<evidence type="ECO:0000256" key="4">
    <source>
        <dbReference type="RuleBase" id="RU368087"/>
    </source>
</evidence>
<accession>A0A9P7GK38</accession>
<comment type="similarity">
    <text evidence="2 4">Belongs to the ATPase inhibitor family.</text>
</comment>
<evidence type="ECO:0000256" key="3">
    <source>
        <dbReference type="ARBA" id="ARBA00023128"/>
    </source>
</evidence>
<dbReference type="GO" id="GO:0005739">
    <property type="term" value="C:mitochondrion"/>
    <property type="evidence" value="ECO:0007669"/>
    <property type="project" value="UniProtKB-SubCell"/>
</dbReference>
<comment type="function">
    <text evidence="4">Inhibits the enzyme activity of ATPase.</text>
</comment>
<name>A0A9P7GK38_9AGAR</name>
<evidence type="ECO:0000313" key="7">
    <source>
        <dbReference type="Proteomes" id="UP000717328"/>
    </source>
</evidence>
<sequence>MLSRVTAIRALPRVAFVPARFASSQVEGSVAQSKGFSKKEKAHEDEYVHRHEMELLAKMRAQIEKKKLELDELQKKHEELEKGQK</sequence>
<keyword evidence="5" id="KW-0175">Coiled coil</keyword>
<evidence type="ECO:0000256" key="1">
    <source>
        <dbReference type="ARBA" id="ARBA00004173"/>
    </source>
</evidence>
<dbReference type="OrthoDB" id="5532350at2759"/>
<keyword evidence="7" id="KW-1185">Reference proteome</keyword>
<evidence type="ECO:0000313" key="6">
    <source>
        <dbReference type="EMBL" id="KAG5651533.1"/>
    </source>
</evidence>
<reference evidence="6" key="1">
    <citation type="submission" date="2021-02" db="EMBL/GenBank/DDBJ databases">
        <authorList>
            <person name="Nieuwenhuis M."/>
            <person name="Van De Peppel L.J.J."/>
        </authorList>
    </citation>
    <scope>NUCLEOTIDE SEQUENCE</scope>
    <source>
        <strain evidence="6">D49</strain>
    </source>
</reference>
<proteinExistence type="inferred from homology"/>
<organism evidence="6 7">
    <name type="scientific">Sphagnurus paluster</name>
    <dbReference type="NCBI Taxonomy" id="117069"/>
    <lineage>
        <taxon>Eukaryota</taxon>
        <taxon>Fungi</taxon>
        <taxon>Dikarya</taxon>
        <taxon>Basidiomycota</taxon>
        <taxon>Agaricomycotina</taxon>
        <taxon>Agaricomycetes</taxon>
        <taxon>Agaricomycetidae</taxon>
        <taxon>Agaricales</taxon>
        <taxon>Tricholomatineae</taxon>
        <taxon>Lyophyllaceae</taxon>
        <taxon>Sphagnurus</taxon>
    </lineage>
</organism>
<dbReference type="Pfam" id="PF04568">
    <property type="entry name" value="IATP"/>
    <property type="match status" value="1"/>
</dbReference>
<keyword evidence="3" id="KW-0496">Mitochondrion</keyword>
<dbReference type="AlphaFoldDB" id="A0A9P7GK38"/>
<protein>
    <recommendedName>
        <fullName evidence="4">ATPase inhibitor, mitochondrial</fullName>
    </recommendedName>
</protein>